<keyword evidence="3" id="KW-0731">Sigma factor</keyword>
<name>A0A366EKX1_9BACI</name>
<dbReference type="InterPro" id="IPR014284">
    <property type="entry name" value="RNA_pol_sigma-70_dom"/>
</dbReference>
<sequence>MDVKLVKKAIKGNEQAFERLIHSESEKLYRTAFLYVRNKEDALDVVQETVCKAFTSIARLKNPEYFSTWLIKILIHTAYSILKKQNRLVLTGDEFLATALVTEESDVEGRIDLITAMASLNQHYQTVIILFYFQGQSIKMISETMDTPEGTVKTYLHRAKLELRKLLEGVNQYGQKMV</sequence>
<evidence type="ECO:0000313" key="8">
    <source>
        <dbReference type="Proteomes" id="UP000252118"/>
    </source>
</evidence>
<dbReference type="NCBIfam" id="TIGR02937">
    <property type="entry name" value="sigma70-ECF"/>
    <property type="match status" value="1"/>
</dbReference>
<dbReference type="Pfam" id="PF08281">
    <property type="entry name" value="Sigma70_r4_2"/>
    <property type="match status" value="1"/>
</dbReference>
<proteinExistence type="inferred from homology"/>
<comment type="similarity">
    <text evidence="1">Belongs to the sigma-70 factor family. ECF subfamily.</text>
</comment>
<dbReference type="NCBIfam" id="TIGR02954">
    <property type="entry name" value="Sig70_famx3"/>
    <property type="match status" value="1"/>
</dbReference>
<dbReference type="InterPro" id="IPR013249">
    <property type="entry name" value="RNA_pol_sigma70_r4_t2"/>
</dbReference>
<evidence type="ECO:0000256" key="1">
    <source>
        <dbReference type="ARBA" id="ARBA00010641"/>
    </source>
</evidence>
<gene>
    <name evidence="7" type="ORF">DET59_111105</name>
</gene>
<keyword evidence="4" id="KW-0804">Transcription</keyword>
<evidence type="ECO:0000256" key="2">
    <source>
        <dbReference type="ARBA" id="ARBA00023015"/>
    </source>
</evidence>
<evidence type="ECO:0000259" key="6">
    <source>
        <dbReference type="Pfam" id="PF08281"/>
    </source>
</evidence>
<organism evidence="7 8">
    <name type="scientific">Rossellomorea aquimaris</name>
    <dbReference type="NCBI Taxonomy" id="189382"/>
    <lineage>
        <taxon>Bacteria</taxon>
        <taxon>Bacillati</taxon>
        <taxon>Bacillota</taxon>
        <taxon>Bacilli</taxon>
        <taxon>Bacillales</taxon>
        <taxon>Bacillaceae</taxon>
        <taxon>Rossellomorea</taxon>
    </lineage>
</organism>
<protein>
    <submittedName>
        <fullName evidence="7">RNA polymerase sigma (SigV) subunit</fullName>
    </submittedName>
</protein>
<evidence type="ECO:0000313" key="7">
    <source>
        <dbReference type="EMBL" id="RBP03008.1"/>
    </source>
</evidence>
<feature type="domain" description="RNA polymerase sigma factor 70 region 4 type 2" evidence="6">
    <location>
        <begin position="112"/>
        <end position="163"/>
    </location>
</feature>
<accession>A0A366EKX1</accession>
<dbReference type="OrthoDB" id="9782703at2"/>
<dbReference type="InterPro" id="IPR036388">
    <property type="entry name" value="WH-like_DNA-bd_sf"/>
</dbReference>
<evidence type="ECO:0000259" key="5">
    <source>
        <dbReference type="Pfam" id="PF04542"/>
    </source>
</evidence>
<dbReference type="InterPro" id="IPR014300">
    <property type="entry name" value="RNA_pol_sigma-V"/>
</dbReference>
<keyword evidence="2" id="KW-0805">Transcription regulation</keyword>
<dbReference type="RefSeq" id="WP_113970351.1">
    <property type="nucleotide sequence ID" value="NZ_QNRJ01000011.1"/>
</dbReference>
<dbReference type="InterPro" id="IPR013324">
    <property type="entry name" value="RNA_pol_sigma_r3/r4-like"/>
</dbReference>
<dbReference type="EMBL" id="QNRJ01000011">
    <property type="protein sequence ID" value="RBP03008.1"/>
    <property type="molecule type" value="Genomic_DNA"/>
</dbReference>
<dbReference type="Pfam" id="PF04542">
    <property type="entry name" value="Sigma70_r2"/>
    <property type="match status" value="1"/>
</dbReference>
<evidence type="ECO:0000256" key="3">
    <source>
        <dbReference type="ARBA" id="ARBA00023082"/>
    </source>
</evidence>
<dbReference type="PANTHER" id="PTHR43133:SF51">
    <property type="entry name" value="RNA POLYMERASE SIGMA FACTOR"/>
    <property type="match status" value="1"/>
</dbReference>
<dbReference type="GO" id="GO:0003677">
    <property type="term" value="F:DNA binding"/>
    <property type="evidence" value="ECO:0007669"/>
    <property type="project" value="InterPro"/>
</dbReference>
<dbReference type="Gene3D" id="1.10.10.10">
    <property type="entry name" value="Winged helix-like DNA-binding domain superfamily/Winged helix DNA-binding domain"/>
    <property type="match status" value="1"/>
</dbReference>
<dbReference type="SUPFAM" id="SSF88946">
    <property type="entry name" value="Sigma2 domain of RNA polymerase sigma factors"/>
    <property type="match status" value="1"/>
</dbReference>
<dbReference type="Gene3D" id="1.10.1740.10">
    <property type="match status" value="1"/>
</dbReference>
<dbReference type="InterPro" id="IPR039425">
    <property type="entry name" value="RNA_pol_sigma-70-like"/>
</dbReference>
<comment type="caution">
    <text evidence="7">The sequence shown here is derived from an EMBL/GenBank/DDBJ whole genome shotgun (WGS) entry which is preliminary data.</text>
</comment>
<dbReference type="InterPro" id="IPR007627">
    <property type="entry name" value="RNA_pol_sigma70_r2"/>
</dbReference>
<dbReference type="GO" id="GO:0016987">
    <property type="term" value="F:sigma factor activity"/>
    <property type="evidence" value="ECO:0007669"/>
    <property type="project" value="UniProtKB-KW"/>
</dbReference>
<dbReference type="Proteomes" id="UP000252118">
    <property type="component" value="Unassembled WGS sequence"/>
</dbReference>
<reference evidence="7 8" key="1">
    <citation type="submission" date="2018-06" db="EMBL/GenBank/DDBJ databases">
        <title>Freshwater and sediment microbial communities from various areas in North America, analyzing microbe dynamics in response to fracking.</title>
        <authorList>
            <person name="Lamendella R."/>
        </authorList>
    </citation>
    <scope>NUCLEOTIDE SEQUENCE [LARGE SCALE GENOMIC DNA]</scope>
    <source>
        <strain evidence="7 8">97B</strain>
    </source>
</reference>
<dbReference type="GO" id="GO:0006352">
    <property type="term" value="P:DNA-templated transcription initiation"/>
    <property type="evidence" value="ECO:0007669"/>
    <property type="project" value="InterPro"/>
</dbReference>
<dbReference type="InterPro" id="IPR013325">
    <property type="entry name" value="RNA_pol_sigma_r2"/>
</dbReference>
<evidence type="ECO:0000256" key="4">
    <source>
        <dbReference type="ARBA" id="ARBA00023163"/>
    </source>
</evidence>
<dbReference type="PANTHER" id="PTHR43133">
    <property type="entry name" value="RNA POLYMERASE ECF-TYPE SIGMA FACTO"/>
    <property type="match status" value="1"/>
</dbReference>
<feature type="domain" description="RNA polymerase sigma-70 region 2" evidence="5">
    <location>
        <begin position="20"/>
        <end position="87"/>
    </location>
</feature>
<dbReference type="SUPFAM" id="SSF88659">
    <property type="entry name" value="Sigma3 and sigma4 domains of RNA polymerase sigma factors"/>
    <property type="match status" value="1"/>
</dbReference>
<dbReference type="AlphaFoldDB" id="A0A366EKX1"/>
<dbReference type="CDD" id="cd06171">
    <property type="entry name" value="Sigma70_r4"/>
    <property type="match status" value="1"/>
</dbReference>